<dbReference type="Proteomes" id="UP000749646">
    <property type="component" value="Unassembled WGS sequence"/>
</dbReference>
<proteinExistence type="predicted"/>
<reference evidence="1" key="1">
    <citation type="journal article" date="2020" name="Fungal Divers.">
        <title>Resolving the Mortierellaceae phylogeny through synthesis of multi-gene phylogenetics and phylogenomics.</title>
        <authorList>
            <person name="Vandepol N."/>
            <person name="Liber J."/>
            <person name="Desiro A."/>
            <person name="Na H."/>
            <person name="Kennedy M."/>
            <person name="Barry K."/>
            <person name="Grigoriev I.V."/>
            <person name="Miller A.N."/>
            <person name="O'Donnell K."/>
            <person name="Stajich J.E."/>
            <person name="Bonito G."/>
        </authorList>
    </citation>
    <scope>NUCLEOTIDE SEQUENCE</scope>
    <source>
        <strain evidence="1">MES-2147</strain>
    </source>
</reference>
<protein>
    <submittedName>
        <fullName evidence="1">Uncharacterized protein</fullName>
    </submittedName>
</protein>
<keyword evidence="2" id="KW-1185">Reference proteome</keyword>
<gene>
    <name evidence="1" type="ORF">BGZ65_000731</name>
</gene>
<accession>A0A9P6IPA9</accession>
<organism evidence="1 2">
    <name type="scientific">Modicella reniformis</name>
    <dbReference type="NCBI Taxonomy" id="1440133"/>
    <lineage>
        <taxon>Eukaryota</taxon>
        <taxon>Fungi</taxon>
        <taxon>Fungi incertae sedis</taxon>
        <taxon>Mucoromycota</taxon>
        <taxon>Mortierellomycotina</taxon>
        <taxon>Mortierellomycetes</taxon>
        <taxon>Mortierellales</taxon>
        <taxon>Mortierellaceae</taxon>
        <taxon>Modicella</taxon>
    </lineage>
</organism>
<name>A0A9P6IPA9_9FUNG</name>
<feature type="non-terminal residue" evidence="1">
    <location>
        <position position="116"/>
    </location>
</feature>
<sequence>MFKSACSTVFHIPELSDAVASESPVSKSTAYGPTTSSLCSGTPSTTIFIRGEESLSLTTETSEVLSLVLNRTSHFHPASMMASSKLGSEEYLQSMVNTYEYSSSIGSSLSMQPVPQ</sequence>
<evidence type="ECO:0000313" key="2">
    <source>
        <dbReference type="Proteomes" id="UP000749646"/>
    </source>
</evidence>
<dbReference type="EMBL" id="JAAAHW010009054">
    <property type="protein sequence ID" value="KAF9943573.1"/>
    <property type="molecule type" value="Genomic_DNA"/>
</dbReference>
<dbReference type="AlphaFoldDB" id="A0A9P6IPA9"/>
<evidence type="ECO:0000313" key="1">
    <source>
        <dbReference type="EMBL" id="KAF9943573.1"/>
    </source>
</evidence>
<comment type="caution">
    <text evidence="1">The sequence shown here is derived from an EMBL/GenBank/DDBJ whole genome shotgun (WGS) entry which is preliminary data.</text>
</comment>